<evidence type="ECO:0000259" key="1">
    <source>
        <dbReference type="SMART" id="SM00474"/>
    </source>
</evidence>
<dbReference type="InterPro" id="IPR036397">
    <property type="entry name" value="RNaseH_sf"/>
</dbReference>
<accession>A0A9D1PYF2</accession>
<dbReference type="Proteomes" id="UP000886752">
    <property type="component" value="Unassembled WGS sequence"/>
</dbReference>
<dbReference type="SMART" id="SM00474">
    <property type="entry name" value="35EXOc"/>
    <property type="match status" value="1"/>
</dbReference>
<keyword evidence="2" id="KW-0269">Exonuclease</keyword>
<dbReference type="CDD" id="cd06141">
    <property type="entry name" value="WRN_exo"/>
    <property type="match status" value="1"/>
</dbReference>
<keyword evidence="2" id="KW-0378">Hydrolase</keyword>
<dbReference type="EMBL" id="DXHV01000062">
    <property type="protein sequence ID" value="HIW00823.1"/>
    <property type="molecule type" value="Genomic_DNA"/>
</dbReference>
<evidence type="ECO:0000313" key="2">
    <source>
        <dbReference type="EMBL" id="HIW00823.1"/>
    </source>
</evidence>
<comment type="caution">
    <text evidence="2">The sequence shown here is derived from an EMBL/GenBank/DDBJ whole genome shotgun (WGS) entry which is preliminary data.</text>
</comment>
<dbReference type="AlphaFoldDB" id="A0A9D1PYF2"/>
<dbReference type="GO" id="GO:0003676">
    <property type="term" value="F:nucleic acid binding"/>
    <property type="evidence" value="ECO:0007669"/>
    <property type="project" value="InterPro"/>
</dbReference>
<keyword evidence="2" id="KW-0540">Nuclease</keyword>
<reference evidence="2" key="1">
    <citation type="journal article" date="2021" name="PeerJ">
        <title>Extensive microbial diversity within the chicken gut microbiome revealed by metagenomics and culture.</title>
        <authorList>
            <person name="Gilroy R."/>
            <person name="Ravi A."/>
            <person name="Getino M."/>
            <person name="Pursley I."/>
            <person name="Horton D.L."/>
            <person name="Alikhan N.F."/>
            <person name="Baker D."/>
            <person name="Gharbi K."/>
            <person name="Hall N."/>
            <person name="Watson M."/>
            <person name="Adriaenssens E.M."/>
            <person name="Foster-Nyarko E."/>
            <person name="Jarju S."/>
            <person name="Secka A."/>
            <person name="Antonio M."/>
            <person name="Oren A."/>
            <person name="Chaudhuri R.R."/>
            <person name="La Ragione R."/>
            <person name="Hildebrand F."/>
            <person name="Pallen M.J."/>
        </authorList>
    </citation>
    <scope>NUCLEOTIDE SEQUENCE</scope>
    <source>
        <strain evidence="2">ChiHecec2B26-446</strain>
    </source>
</reference>
<dbReference type="PANTHER" id="PTHR47765:SF2">
    <property type="entry name" value="EXONUCLEASE MUT-7 HOMOLOG"/>
    <property type="match status" value="1"/>
</dbReference>
<organism evidence="2 3">
    <name type="scientific">Candidatus Desulfovibrio intestinipullorum</name>
    <dbReference type="NCBI Taxonomy" id="2838536"/>
    <lineage>
        <taxon>Bacteria</taxon>
        <taxon>Pseudomonadati</taxon>
        <taxon>Thermodesulfobacteriota</taxon>
        <taxon>Desulfovibrionia</taxon>
        <taxon>Desulfovibrionales</taxon>
        <taxon>Desulfovibrionaceae</taxon>
        <taxon>Desulfovibrio</taxon>
    </lineage>
</organism>
<proteinExistence type="predicted"/>
<dbReference type="InterPro" id="IPR002562">
    <property type="entry name" value="3'-5'_exonuclease_dom"/>
</dbReference>
<evidence type="ECO:0000313" key="3">
    <source>
        <dbReference type="Proteomes" id="UP000886752"/>
    </source>
</evidence>
<gene>
    <name evidence="2" type="ORF">H9894_06490</name>
</gene>
<dbReference type="GO" id="GO:0006139">
    <property type="term" value="P:nucleobase-containing compound metabolic process"/>
    <property type="evidence" value="ECO:0007669"/>
    <property type="project" value="InterPro"/>
</dbReference>
<reference evidence="2" key="2">
    <citation type="submission" date="2021-04" db="EMBL/GenBank/DDBJ databases">
        <authorList>
            <person name="Gilroy R."/>
        </authorList>
    </citation>
    <scope>NUCLEOTIDE SEQUENCE</scope>
    <source>
        <strain evidence="2">ChiHecec2B26-446</strain>
    </source>
</reference>
<sequence>MELNYICRRLTSEEINELPLVHYEGSVTLVRNERQLAAILPALREEPVLGFDTETQPTFRKGVVHHPSLIQLATTDRVYLIQLTHIPLTEELTSILADPKQIKAGVGIAEDMRELSCLLPFTAAGLQDLALIAEKNHICNKGLRSLVASFFGERISKGPQCSNWSLPNLSQRQITYAATDAWMGRRIYMRMCELGLAEAL</sequence>
<dbReference type="SUPFAM" id="SSF53098">
    <property type="entry name" value="Ribonuclease H-like"/>
    <property type="match status" value="1"/>
</dbReference>
<dbReference type="InterPro" id="IPR012337">
    <property type="entry name" value="RNaseH-like_sf"/>
</dbReference>
<name>A0A9D1PYF2_9BACT</name>
<dbReference type="GO" id="GO:0008408">
    <property type="term" value="F:3'-5' exonuclease activity"/>
    <property type="evidence" value="ECO:0007669"/>
    <property type="project" value="InterPro"/>
</dbReference>
<dbReference type="PANTHER" id="PTHR47765">
    <property type="entry name" value="3'-5' EXONUCLEASE DOMAIN-CONTAINING PROTEIN"/>
    <property type="match status" value="1"/>
</dbReference>
<dbReference type="InterPro" id="IPR052408">
    <property type="entry name" value="Exonuclease_MUT-7-like"/>
</dbReference>
<dbReference type="Pfam" id="PF01612">
    <property type="entry name" value="DNA_pol_A_exo1"/>
    <property type="match status" value="1"/>
</dbReference>
<dbReference type="Gene3D" id="3.30.420.10">
    <property type="entry name" value="Ribonuclease H-like superfamily/Ribonuclease H"/>
    <property type="match status" value="1"/>
</dbReference>
<feature type="domain" description="3'-5' exonuclease" evidence="1">
    <location>
        <begin position="27"/>
        <end position="196"/>
    </location>
</feature>
<protein>
    <submittedName>
        <fullName evidence="2">3'-5' exonuclease domain-containing protein 2</fullName>
    </submittedName>
</protein>